<evidence type="ECO:0000313" key="2">
    <source>
        <dbReference type="Proteomes" id="UP000499080"/>
    </source>
</evidence>
<dbReference type="Proteomes" id="UP000499080">
    <property type="component" value="Unassembled WGS sequence"/>
</dbReference>
<protein>
    <submittedName>
        <fullName evidence="1">Uncharacterized protein</fullName>
    </submittedName>
</protein>
<dbReference type="AlphaFoldDB" id="A0A4Y2PG33"/>
<dbReference type="EMBL" id="BGPR01011012">
    <property type="protein sequence ID" value="GBN49167.1"/>
    <property type="molecule type" value="Genomic_DNA"/>
</dbReference>
<sequence length="98" mass="11125">MHLRSGDQLDILDKTSLNSFIEMVGLASELLWRFKGSSLKESKNSFQWVRVSGVKVRLAFCLSQSEWWVSSFFVAQGALGLARNSREGRYPCQEMGYA</sequence>
<evidence type="ECO:0000313" key="1">
    <source>
        <dbReference type="EMBL" id="GBN49167.1"/>
    </source>
</evidence>
<name>A0A4Y2PG33_ARAVE</name>
<gene>
    <name evidence="1" type="ORF">AVEN_269790_1</name>
</gene>
<comment type="caution">
    <text evidence="1">The sequence shown here is derived from an EMBL/GenBank/DDBJ whole genome shotgun (WGS) entry which is preliminary data.</text>
</comment>
<keyword evidence="2" id="KW-1185">Reference proteome</keyword>
<proteinExistence type="predicted"/>
<organism evidence="1 2">
    <name type="scientific">Araneus ventricosus</name>
    <name type="common">Orbweaver spider</name>
    <name type="synonym">Epeira ventricosa</name>
    <dbReference type="NCBI Taxonomy" id="182803"/>
    <lineage>
        <taxon>Eukaryota</taxon>
        <taxon>Metazoa</taxon>
        <taxon>Ecdysozoa</taxon>
        <taxon>Arthropoda</taxon>
        <taxon>Chelicerata</taxon>
        <taxon>Arachnida</taxon>
        <taxon>Araneae</taxon>
        <taxon>Araneomorphae</taxon>
        <taxon>Entelegynae</taxon>
        <taxon>Araneoidea</taxon>
        <taxon>Araneidae</taxon>
        <taxon>Araneus</taxon>
    </lineage>
</organism>
<accession>A0A4Y2PG33</accession>
<reference evidence="1 2" key="1">
    <citation type="journal article" date="2019" name="Sci. Rep.">
        <title>Orb-weaving spider Araneus ventricosus genome elucidates the spidroin gene catalogue.</title>
        <authorList>
            <person name="Kono N."/>
            <person name="Nakamura H."/>
            <person name="Ohtoshi R."/>
            <person name="Moran D.A.P."/>
            <person name="Shinohara A."/>
            <person name="Yoshida Y."/>
            <person name="Fujiwara M."/>
            <person name="Mori M."/>
            <person name="Tomita M."/>
            <person name="Arakawa K."/>
        </authorList>
    </citation>
    <scope>NUCLEOTIDE SEQUENCE [LARGE SCALE GENOMIC DNA]</scope>
</reference>